<dbReference type="InterPro" id="IPR020845">
    <property type="entry name" value="AMP-binding_CS"/>
</dbReference>
<evidence type="ECO:0000256" key="4">
    <source>
        <dbReference type="ARBA" id="ARBA00066616"/>
    </source>
</evidence>
<comment type="caution">
    <text evidence="8">The sequence shown here is derived from an EMBL/GenBank/DDBJ whole genome shotgun (WGS) entry which is preliminary data.</text>
</comment>
<dbReference type="OrthoDB" id="9803968at2"/>
<evidence type="ECO:0000256" key="3">
    <source>
        <dbReference type="ARBA" id="ARBA00051915"/>
    </source>
</evidence>
<dbReference type="PROSITE" id="PS00455">
    <property type="entry name" value="AMP_BINDING"/>
    <property type="match status" value="1"/>
</dbReference>
<dbReference type="SUPFAM" id="SSF56801">
    <property type="entry name" value="Acetyl-CoA synthetase-like"/>
    <property type="match status" value="1"/>
</dbReference>
<dbReference type="InterPro" id="IPR042099">
    <property type="entry name" value="ANL_N_sf"/>
</dbReference>
<dbReference type="Gene3D" id="3.30.300.30">
    <property type="match status" value="1"/>
</dbReference>
<dbReference type="EMBL" id="QGLF01000006">
    <property type="protein sequence ID" value="PWR18346.1"/>
    <property type="molecule type" value="Genomic_DNA"/>
</dbReference>
<evidence type="ECO:0000259" key="7">
    <source>
        <dbReference type="Pfam" id="PF13193"/>
    </source>
</evidence>
<evidence type="ECO:0000259" key="6">
    <source>
        <dbReference type="Pfam" id="PF00501"/>
    </source>
</evidence>
<dbReference type="RefSeq" id="WP_109923053.1">
    <property type="nucleotide sequence ID" value="NZ_QGLF01000006.1"/>
</dbReference>
<dbReference type="Proteomes" id="UP000246077">
    <property type="component" value="Unassembled WGS sequence"/>
</dbReference>
<feature type="domain" description="AMP-binding enzyme C-terminal" evidence="7">
    <location>
        <begin position="425"/>
        <end position="500"/>
    </location>
</feature>
<dbReference type="GO" id="GO:0016878">
    <property type="term" value="F:acid-thiol ligase activity"/>
    <property type="evidence" value="ECO:0007669"/>
    <property type="project" value="UniProtKB-ARBA"/>
</dbReference>
<reference evidence="9" key="1">
    <citation type="submission" date="2018-05" db="EMBL/GenBank/DDBJ databases">
        <title>Zavarzinia sp. HR-AS.</title>
        <authorList>
            <person name="Lee Y."/>
            <person name="Jeon C.O."/>
        </authorList>
    </citation>
    <scope>NUCLEOTIDE SEQUENCE [LARGE SCALE GENOMIC DNA]</scope>
    <source>
        <strain evidence="9">DSM 1231</strain>
    </source>
</reference>
<protein>
    <recommendedName>
        <fullName evidence="5">3-methylmercaptopropionyl-CoA ligase</fullName>
        <ecNumber evidence="4">6.2.1.44</ecNumber>
    </recommendedName>
</protein>
<dbReference type="Pfam" id="PF13193">
    <property type="entry name" value="AMP-binding_C"/>
    <property type="match status" value="1"/>
</dbReference>
<keyword evidence="9" id="KW-1185">Reference proteome</keyword>
<evidence type="ECO:0000256" key="2">
    <source>
        <dbReference type="ARBA" id="ARBA00022598"/>
    </source>
</evidence>
<dbReference type="NCBIfam" id="NF004837">
    <property type="entry name" value="PRK06187.1"/>
    <property type="match status" value="1"/>
</dbReference>
<dbReference type="Gene3D" id="3.40.50.12780">
    <property type="entry name" value="N-terminal domain of ligase-like"/>
    <property type="match status" value="1"/>
</dbReference>
<keyword evidence="2 8" id="KW-0436">Ligase</keyword>
<dbReference type="PANTHER" id="PTHR43767:SF1">
    <property type="entry name" value="NONRIBOSOMAL PEPTIDE SYNTHASE PES1 (EUROFUNG)-RELATED"/>
    <property type="match status" value="1"/>
</dbReference>
<dbReference type="PANTHER" id="PTHR43767">
    <property type="entry name" value="LONG-CHAIN-FATTY-ACID--COA LIGASE"/>
    <property type="match status" value="1"/>
</dbReference>
<dbReference type="InterPro" id="IPR000873">
    <property type="entry name" value="AMP-dep_synth/lig_dom"/>
</dbReference>
<name>A0A317DWV6_9PROT</name>
<evidence type="ECO:0000256" key="5">
    <source>
        <dbReference type="ARBA" id="ARBA00067668"/>
    </source>
</evidence>
<dbReference type="Pfam" id="PF00501">
    <property type="entry name" value="AMP-binding"/>
    <property type="match status" value="1"/>
</dbReference>
<dbReference type="EC" id="6.2.1.44" evidence="4"/>
<comment type="similarity">
    <text evidence="1">Belongs to the ATP-dependent AMP-binding enzyme family.</text>
</comment>
<accession>A0A317DWV6</accession>
<proteinExistence type="inferred from homology"/>
<dbReference type="AlphaFoldDB" id="A0A317DWV6"/>
<comment type="catalytic activity">
    <reaction evidence="3">
        <text>3-(methylsulfanyl)propanoate + ATP + CoA = 3-(methylsulfanyl)propanoyl-CoA + AMP + diphosphate</text>
        <dbReference type="Rhea" id="RHEA:43052"/>
        <dbReference type="ChEBI" id="CHEBI:30616"/>
        <dbReference type="ChEBI" id="CHEBI:33019"/>
        <dbReference type="ChEBI" id="CHEBI:49016"/>
        <dbReference type="ChEBI" id="CHEBI:57287"/>
        <dbReference type="ChEBI" id="CHEBI:82815"/>
        <dbReference type="ChEBI" id="CHEBI:456215"/>
        <dbReference type="EC" id="6.2.1.44"/>
    </reaction>
    <physiologicalReaction direction="left-to-right" evidence="3">
        <dbReference type="Rhea" id="RHEA:43053"/>
    </physiologicalReaction>
</comment>
<sequence>MYITQPLHRAVQQHPDKVALRCGRRSQTFRSMADRVARLAGALQALGMAPGDRVAMLALNSDRYFEYMIAVPWGGGVINPCNIRWSAAELLYSLEDSGSRLLLVDDAFAAVARRLQEDSSQPLTVIYAGDGAVPAGMLGYEALIAGAQPVPDAVRRGDDLFGLFYTGGTTGQPKGVMISHGGMYASLLSMLAEGMAPRDGVYLHAAPMFHVADIGMSGIQWLRGNTQCFIGSFTPQGVVEAIERDRATHVLLVPTMIQMLVDHPAMREGRDLSSLRCIVYGASPIAEPVLDRAMAVLPGVEFVQAYGMTELSPLATICPAEFHTVEGRRRGKLRSAGRASFCTEIRIVNAEGREVPRGTVGEVAVRGPNVMKGYWNNPDLTAATVRDGWMHTGDGAYMDDDGFIFIVDRVKDMIISGGENVYSAEVENVVAQHPAVAAGAVIGIPSAEWGESVHAVVVLKPGAALTGEDLIRFCKDRIAGYKCPRSVDIVAELPLSGAGKVLKTALRAPYWKDRESQVA</sequence>
<dbReference type="FunFam" id="3.30.300.30:FF:000008">
    <property type="entry name" value="2,3-dihydroxybenzoate-AMP ligase"/>
    <property type="match status" value="1"/>
</dbReference>
<organism evidence="8 9">
    <name type="scientific">Zavarzinia compransoris</name>
    <dbReference type="NCBI Taxonomy" id="1264899"/>
    <lineage>
        <taxon>Bacteria</taxon>
        <taxon>Pseudomonadati</taxon>
        <taxon>Pseudomonadota</taxon>
        <taxon>Alphaproteobacteria</taxon>
        <taxon>Rhodospirillales</taxon>
        <taxon>Zavarziniaceae</taxon>
        <taxon>Zavarzinia</taxon>
    </lineage>
</organism>
<feature type="domain" description="AMP-dependent synthetase/ligase" evidence="6">
    <location>
        <begin position="8"/>
        <end position="375"/>
    </location>
</feature>
<dbReference type="InterPro" id="IPR050237">
    <property type="entry name" value="ATP-dep_AMP-bd_enzyme"/>
</dbReference>
<gene>
    <name evidence="8" type="ORF">DKG75_20490</name>
</gene>
<evidence type="ECO:0000256" key="1">
    <source>
        <dbReference type="ARBA" id="ARBA00006432"/>
    </source>
</evidence>
<evidence type="ECO:0000313" key="8">
    <source>
        <dbReference type="EMBL" id="PWR18346.1"/>
    </source>
</evidence>
<dbReference type="InterPro" id="IPR045851">
    <property type="entry name" value="AMP-bd_C_sf"/>
</dbReference>
<dbReference type="CDD" id="cd17631">
    <property type="entry name" value="FACL_FadD13-like"/>
    <property type="match status" value="1"/>
</dbReference>
<evidence type="ECO:0000313" key="9">
    <source>
        <dbReference type="Proteomes" id="UP000246077"/>
    </source>
</evidence>
<dbReference type="InterPro" id="IPR025110">
    <property type="entry name" value="AMP-bd_C"/>
</dbReference>